<evidence type="ECO:0008006" key="4">
    <source>
        <dbReference type="Google" id="ProtNLM"/>
    </source>
</evidence>
<feature type="signal peptide" evidence="1">
    <location>
        <begin position="1"/>
        <end position="20"/>
    </location>
</feature>
<evidence type="ECO:0000313" key="2">
    <source>
        <dbReference type="EMBL" id="KZW03595.1"/>
    </source>
</evidence>
<reference evidence="2 3" key="1">
    <citation type="journal article" date="2016" name="Mol. Biol. Evol.">
        <title>Comparative Genomics of Early-Diverging Mushroom-Forming Fungi Provides Insights into the Origins of Lignocellulose Decay Capabilities.</title>
        <authorList>
            <person name="Nagy L.G."/>
            <person name="Riley R."/>
            <person name="Tritt A."/>
            <person name="Adam C."/>
            <person name="Daum C."/>
            <person name="Floudas D."/>
            <person name="Sun H."/>
            <person name="Yadav J.S."/>
            <person name="Pangilinan J."/>
            <person name="Larsson K.H."/>
            <person name="Matsuura K."/>
            <person name="Barry K."/>
            <person name="Labutti K."/>
            <person name="Kuo R."/>
            <person name="Ohm R.A."/>
            <person name="Bhattacharya S.S."/>
            <person name="Shirouzu T."/>
            <person name="Yoshinaga Y."/>
            <person name="Martin F.M."/>
            <person name="Grigoriev I.V."/>
            <person name="Hibbett D.S."/>
        </authorList>
    </citation>
    <scope>NUCLEOTIDE SEQUENCE [LARGE SCALE GENOMIC DNA]</scope>
    <source>
        <strain evidence="2 3">HHB12029</strain>
    </source>
</reference>
<dbReference type="OrthoDB" id="3327492at2759"/>
<dbReference type="EMBL" id="KV425883">
    <property type="protein sequence ID" value="KZW03595.1"/>
    <property type="molecule type" value="Genomic_DNA"/>
</dbReference>
<proteinExistence type="predicted"/>
<dbReference type="Proteomes" id="UP000077266">
    <property type="component" value="Unassembled WGS sequence"/>
</dbReference>
<evidence type="ECO:0000256" key="1">
    <source>
        <dbReference type="SAM" id="SignalP"/>
    </source>
</evidence>
<keyword evidence="1" id="KW-0732">Signal</keyword>
<dbReference type="InParanoid" id="A0A165QGT5"/>
<organism evidence="2 3">
    <name type="scientific">Exidia glandulosa HHB12029</name>
    <dbReference type="NCBI Taxonomy" id="1314781"/>
    <lineage>
        <taxon>Eukaryota</taxon>
        <taxon>Fungi</taxon>
        <taxon>Dikarya</taxon>
        <taxon>Basidiomycota</taxon>
        <taxon>Agaricomycotina</taxon>
        <taxon>Agaricomycetes</taxon>
        <taxon>Auriculariales</taxon>
        <taxon>Exidiaceae</taxon>
        <taxon>Exidia</taxon>
    </lineage>
</organism>
<protein>
    <recommendedName>
        <fullName evidence="4">F-box domain-containing protein</fullName>
    </recommendedName>
</protein>
<feature type="chain" id="PRO_5007865119" description="F-box domain-containing protein" evidence="1">
    <location>
        <begin position="21"/>
        <end position="284"/>
    </location>
</feature>
<keyword evidence="3" id="KW-1185">Reference proteome</keyword>
<sequence length="284" mass="32076">MWDRLPIELVRAILLAAARAAVHGRRRWATQLALVSRDVYKLVHPVLYYTMVVTKENGASIRYLLDDESCAHMFAAVRHLVYPLDVTDGPRNDFGRPFTGLVFVDAPMYILFYLARRPDYAPRRLTVLSVDLDRVRRLPPISLANVTHIRGSVTRLLLDLDGKSPQDWADELFGHLPALTCLALDNLDTVLSTPLMNGLNHSDRLKPLIEAILRHSRLQRLTICINPLHRGTVLGVLSLVPDERVYVSSTQSHSLYERLIAEATADKTVWEEGDPVWTSKSPMA</sequence>
<accession>A0A165QGT5</accession>
<gene>
    <name evidence="2" type="ORF">EXIGLDRAFT_153705</name>
</gene>
<dbReference type="AlphaFoldDB" id="A0A165QGT5"/>
<name>A0A165QGT5_EXIGL</name>
<evidence type="ECO:0000313" key="3">
    <source>
        <dbReference type="Proteomes" id="UP000077266"/>
    </source>
</evidence>